<sequence>AASKLWSRTVSGSSQTSDIEESQYIEGEHHRDAISDLDNYPIPGYLPTDKSREFETSHQSSDVTHSSDDLLYSTITSDDDYPEIMLPDDSVFKNLLC</sequence>
<keyword evidence="3" id="KW-1185">Reference proteome</keyword>
<feature type="non-terminal residue" evidence="2">
    <location>
        <position position="1"/>
    </location>
</feature>
<reference evidence="2 3" key="1">
    <citation type="submission" date="2021-06" db="EMBL/GenBank/DDBJ databases">
        <title>Caerostris extrusa draft genome.</title>
        <authorList>
            <person name="Kono N."/>
            <person name="Arakawa K."/>
        </authorList>
    </citation>
    <scope>NUCLEOTIDE SEQUENCE [LARGE SCALE GENOMIC DNA]</scope>
</reference>
<organism evidence="2 3">
    <name type="scientific">Caerostris extrusa</name>
    <name type="common">Bark spider</name>
    <name type="synonym">Caerostris bankana</name>
    <dbReference type="NCBI Taxonomy" id="172846"/>
    <lineage>
        <taxon>Eukaryota</taxon>
        <taxon>Metazoa</taxon>
        <taxon>Ecdysozoa</taxon>
        <taxon>Arthropoda</taxon>
        <taxon>Chelicerata</taxon>
        <taxon>Arachnida</taxon>
        <taxon>Araneae</taxon>
        <taxon>Araneomorphae</taxon>
        <taxon>Entelegynae</taxon>
        <taxon>Araneoidea</taxon>
        <taxon>Araneidae</taxon>
        <taxon>Caerostris</taxon>
    </lineage>
</organism>
<evidence type="ECO:0000313" key="2">
    <source>
        <dbReference type="EMBL" id="GIY87086.1"/>
    </source>
</evidence>
<accession>A0AAV4WX91</accession>
<feature type="compositionally biased region" description="Polar residues" evidence="1">
    <location>
        <begin position="1"/>
        <end position="17"/>
    </location>
</feature>
<feature type="region of interest" description="Disordered" evidence="1">
    <location>
        <begin position="1"/>
        <end position="66"/>
    </location>
</feature>
<dbReference type="AlphaFoldDB" id="A0AAV4WX91"/>
<protein>
    <submittedName>
        <fullName evidence="2">Rho GTPase-activating protein 45</fullName>
    </submittedName>
</protein>
<name>A0AAV4WX91_CAEEX</name>
<gene>
    <name evidence="2" type="primary">arhgap45</name>
    <name evidence="2" type="ORF">CEXT_482601</name>
</gene>
<proteinExistence type="predicted"/>
<comment type="caution">
    <text evidence="2">The sequence shown here is derived from an EMBL/GenBank/DDBJ whole genome shotgun (WGS) entry which is preliminary data.</text>
</comment>
<dbReference type="EMBL" id="BPLR01016885">
    <property type="protein sequence ID" value="GIY87086.1"/>
    <property type="molecule type" value="Genomic_DNA"/>
</dbReference>
<dbReference type="Proteomes" id="UP001054945">
    <property type="component" value="Unassembled WGS sequence"/>
</dbReference>
<evidence type="ECO:0000256" key="1">
    <source>
        <dbReference type="SAM" id="MobiDB-lite"/>
    </source>
</evidence>
<evidence type="ECO:0000313" key="3">
    <source>
        <dbReference type="Proteomes" id="UP001054945"/>
    </source>
</evidence>